<protein>
    <submittedName>
        <fullName evidence="1">Uncharacterized protein</fullName>
    </submittedName>
</protein>
<sequence length="175" mass="19603">MAKIHIQKTTESVDNWCKFEDDALQTPPRFEFVPGNPSMEKTTEVFREKVWSFSDALKGVAEALVGYGVSPLLLGYSSVSSTENDYMQKQEGEAALQKVSKKEGFFSRTASSSKSISLTTPASGEEVGLMQQDQEDDDHMLWEPECTVDEQKPWTRQISVATVEKEDGHLQTKDD</sequence>
<evidence type="ECO:0000313" key="2">
    <source>
        <dbReference type="Proteomes" id="UP001162992"/>
    </source>
</evidence>
<dbReference type="Proteomes" id="UP001162992">
    <property type="component" value="Chromosome 8"/>
</dbReference>
<accession>A0ACC2CY16</accession>
<keyword evidence="2" id="KW-1185">Reference proteome</keyword>
<evidence type="ECO:0000313" key="1">
    <source>
        <dbReference type="EMBL" id="KAJ7546933.1"/>
    </source>
</evidence>
<gene>
    <name evidence="1" type="ORF">O6H91_08G061800</name>
</gene>
<reference evidence="2" key="1">
    <citation type="journal article" date="2024" name="Proc. Natl. Acad. Sci. U.S.A.">
        <title>Extraordinary preservation of gene collinearity over three hundred million years revealed in homosporous lycophytes.</title>
        <authorList>
            <person name="Li C."/>
            <person name="Wickell D."/>
            <person name="Kuo L.Y."/>
            <person name="Chen X."/>
            <person name="Nie B."/>
            <person name="Liao X."/>
            <person name="Peng D."/>
            <person name="Ji J."/>
            <person name="Jenkins J."/>
            <person name="Williams M."/>
            <person name="Shu S."/>
            <person name="Plott C."/>
            <person name="Barry K."/>
            <person name="Rajasekar S."/>
            <person name="Grimwood J."/>
            <person name="Han X."/>
            <person name="Sun S."/>
            <person name="Hou Z."/>
            <person name="He W."/>
            <person name="Dai G."/>
            <person name="Sun C."/>
            <person name="Schmutz J."/>
            <person name="Leebens-Mack J.H."/>
            <person name="Li F.W."/>
            <person name="Wang L."/>
        </authorList>
    </citation>
    <scope>NUCLEOTIDE SEQUENCE [LARGE SCALE GENOMIC DNA]</scope>
    <source>
        <strain evidence="2">cv. PW_Plant_1</strain>
    </source>
</reference>
<comment type="caution">
    <text evidence="1">The sequence shown here is derived from an EMBL/GenBank/DDBJ whole genome shotgun (WGS) entry which is preliminary data.</text>
</comment>
<dbReference type="EMBL" id="CM055099">
    <property type="protein sequence ID" value="KAJ7546933.1"/>
    <property type="molecule type" value="Genomic_DNA"/>
</dbReference>
<proteinExistence type="predicted"/>
<name>A0ACC2CY16_DIPCM</name>
<organism evidence="1 2">
    <name type="scientific">Diphasiastrum complanatum</name>
    <name type="common">Issler's clubmoss</name>
    <name type="synonym">Lycopodium complanatum</name>
    <dbReference type="NCBI Taxonomy" id="34168"/>
    <lineage>
        <taxon>Eukaryota</taxon>
        <taxon>Viridiplantae</taxon>
        <taxon>Streptophyta</taxon>
        <taxon>Embryophyta</taxon>
        <taxon>Tracheophyta</taxon>
        <taxon>Lycopodiopsida</taxon>
        <taxon>Lycopodiales</taxon>
        <taxon>Lycopodiaceae</taxon>
        <taxon>Lycopodioideae</taxon>
        <taxon>Diphasiastrum</taxon>
    </lineage>
</organism>